<dbReference type="CDD" id="cd00537">
    <property type="entry name" value="MTHFR"/>
    <property type="match status" value="1"/>
</dbReference>
<sequence length="301" mass="31641">MTATSSALSAGLAAGRFIVTTEVCPPKGSDCTEFLRKARALRPVVDAVNVTDNQGANMRISPLAPAALLVREGIEPILQLTCRDRNRMALQSELLAASALGITNVLALTGDFITFGDHREAKPVFDLDSVQLLRIIAGLNTGRDLSGSTLTGATSFFAGAAAAPEAEPFALTLPKLAKKAAAGARFIQTQAVFSPERFARFADAAHPLGMKVIAGILLLKSPGMARYVTERVPGLKVPPELVAELESAGDPLAAGIEIARRTVAAVRPFCDGVHIMAMGREDLVPAIVDGMERGNSEQTTI</sequence>
<accession>A0A0C1QQR5</accession>
<dbReference type="Proteomes" id="UP000031433">
    <property type="component" value="Unassembled WGS sequence"/>
</dbReference>
<dbReference type="GO" id="GO:0106312">
    <property type="term" value="F:methylenetetrahydrofolate reductase (NADH) activity"/>
    <property type="evidence" value="ECO:0007669"/>
    <property type="project" value="UniProtKB-EC"/>
</dbReference>
<keyword evidence="11" id="KW-1185">Reference proteome</keyword>
<evidence type="ECO:0000313" key="10">
    <source>
        <dbReference type="EMBL" id="KIE43032.1"/>
    </source>
</evidence>
<dbReference type="UniPathway" id="UPA00193"/>
<comment type="pathway">
    <text evidence="2 9">One-carbon metabolism; tetrahydrofolate interconversion.</text>
</comment>
<dbReference type="GO" id="GO:0009086">
    <property type="term" value="P:methionine biosynthetic process"/>
    <property type="evidence" value="ECO:0007669"/>
    <property type="project" value="TreeGrafter"/>
</dbReference>
<evidence type="ECO:0000256" key="4">
    <source>
        <dbReference type="ARBA" id="ARBA00022630"/>
    </source>
</evidence>
<evidence type="ECO:0000256" key="6">
    <source>
        <dbReference type="ARBA" id="ARBA00023002"/>
    </source>
</evidence>
<comment type="pathway">
    <text evidence="7">Amino-acid biosynthesis; L-methionine biosynthesis via de novo pathway.</text>
</comment>
<dbReference type="SUPFAM" id="SSF51730">
    <property type="entry name" value="FAD-linked oxidoreductase"/>
    <property type="match status" value="1"/>
</dbReference>
<reference evidence="10 11" key="1">
    <citation type="submission" date="2015-01" db="EMBL/GenBank/DDBJ databases">
        <title>Genome sequence of the anaerobic bacterium Geobacter soli GSS01, a dissimilatory Fe(III) reducer from soil.</title>
        <authorList>
            <person name="Yang G."/>
            <person name="Zhou S."/>
        </authorList>
    </citation>
    <scope>NUCLEOTIDE SEQUENCE [LARGE SCALE GENOMIC DNA]</scope>
    <source>
        <strain evidence="10 11">GSS01</strain>
    </source>
</reference>
<dbReference type="GO" id="GO:0071949">
    <property type="term" value="F:FAD binding"/>
    <property type="evidence" value="ECO:0007669"/>
    <property type="project" value="TreeGrafter"/>
</dbReference>
<evidence type="ECO:0000256" key="7">
    <source>
        <dbReference type="ARBA" id="ARBA00034478"/>
    </source>
</evidence>
<dbReference type="GO" id="GO:0005829">
    <property type="term" value="C:cytosol"/>
    <property type="evidence" value="ECO:0007669"/>
    <property type="project" value="TreeGrafter"/>
</dbReference>
<dbReference type="InterPro" id="IPR003171">
    <property type="entry name" value="Mehydrof_redctse-like"/>
</dbReference>
<dbReference type="AlphaFoldDB" id="A0A0C1QQR5"/>
<keyword evidence="5 9" id="KW-0274">FAD</keyword>
<dbReference type="Gene3D" id="3.20.20.220">
    <property type="match status" value="1"/>
</dbReference>
<comment type="caution">
    <text evidence="10">The sequence shown here is derived from an EMBL/GenBank/DDBJ whole genome shotgun (WGS) entry which is preliminary data.</text>
</comment>
<protein>
    <recommendedName>
        <fullName evidence="9">Methylenetetrahydrofolate reductase</fullName>
    </recommendedName>
</protein>
<gene>
    <name evidence="10" type="ORF">SE37_10500</name>
</gene>
<organism evidence="10 11">
    <name type="scientific">Geobacter soli</name>
    <dbReference type="NCBI Taxonomy" id="1510391"/>
    <lineage>
        <taxon>Bacteria</taxon>
        <taxon>Pseudomonadati</taxon>
        <taxon>Thermodesulfobacteriota</taxon>
        <taxon>Desulfuromonadia</taxon>
        <taxon>Geobacterales</taxon>
        <taxon>Geobacteraceae</taxon>
        <taxon>Geobacter</taxon>
    </lineage>
</organism>
<dbReference type="GO" id="GO:0035999">
    <property type="term" value="P:tetrahydrofolate interconversion"/>
    <property type="evidence" value="ECO:0007669"/>
    <property type="project" value="UniProtKB-UniPathway"/>
</dbReference>
<dbReference type="EMBL" id="JXBL01000001">
    <property type="protein sequence ID" value="KIE43032.1"/>
    <property type="molecule type" value="Genomic_DNA"/>
</dbReference>
<dbReference type="RefSeq" id="WP_039646133.1">
    <property type="nucleotide sequence ID" value="NZ_JXBL01000001.1"/>
</dbReference>
<keyword evidence="6 9" id="KW-0560">Oxidoreductase</keyword>
<comment type="cofactor">
    <cofactor evidence="1 9">
        <name>FAD</name>
        <dbReference type="ChEBI" id="CHEBI:57692"/>
    </cofactor>
</comment>
<evidence type="ECO:0000256" key="2">
    <source>
        <dbReference type="ARBA" id="ARBA00004777"/>
    </source>
</evidence>
<evidence type="ECO:0000256" key="9">
    <source>
        <dbReference type="RuleBase" id="RU003862"/>
    </source>
</evidence>
<evidence type="ECO:0000313" key="11">
    <source>
        <dbReference type="Proteomes" id="UP000031433"/>
    </source>
</evidence>
<keyword evidence="4 9" id="KW-0285">Flavoprotein</keyword>
<proteinExistence type="inferred from homology"/>
<dbReference type="PANTHER" id="PTHR45754">
    <property type="entry name" value="METHYLENETETRAHYDROFOLATE REDUCTASE"/>
    <property type="match status" value="1"/>
</dbReference>
<dbReference type="PANTHER" id="PTHR45754:SF3">
    <property type="entry name" value="METHYLENETETRAHYDROFOLATE REDUCTASE (NADPH)"/>
    <property type="match status" value="1"/>
</dbReference>
<name>A0A0C1QQR5_9BACT</name>
<dbReference type="InterPro" id="IPR029041">
    <property type="entry name" value="FAD-linked_oxidoreductase-like"/>
</dbReference>
<evidence type="ECO:0000256" key="3">
    <source>
        <dbReference type="ARBA" id="ARBA00006743"/>
    </source>
</evidence>
<evidence type="ECO:0000256" key="5">
    <source>
        <dbReference type="ARBA" id="ARBA00022827"/>
    </source>
</evidence>
<dbReference type="Pfam" id="PF02219">
    <property type="entry name" value="MTHFR"/>
    <property type="match status" value="1"/>
</dbReference>
<evidence type="ECO:0000256" key="8">
    <source>
        <dbReference type="ARBA" id="ARBA00048628"/>
    </source>
</evidence>
<comment type="similarity">
    <text evidence="3 9">Belongs to the methylenetetrahydrofolate reductase family.</text>
</comment>
<evidence type="ECO:0000256" key="1">
    <source>
        <dbReference type="ARBA" id="ARBA00001974"/>
    </source>
</evidence>
<comment type="catalytic activity">
    <reaction evidence="8">
        <text>(6S)-5-methyl-5,6,7,8-tetrahydrofolate + NAD(+) = (6R)-5,10-methylene-5,6,7,8-tetrahydrofolate + NADH + H(+)</text>
        <dbReference type="Rhea" id="RHEA:19821"/>
        <dbReference type="ChEBI" id="CHEBI:15378"/>
        <dbReference type="ChEBI" id="CHEBI:15636"/>
        <dbReference type="ChEBI" id="CHEBI:18608"/>
        <dbReference type="ChEBI" id="CHEBI:57540"/>
        <dbReference type="ChEBI" id="CHEBI:57945"/>
        <dbReference type="EC" id="1.5.1.54"/>
    </reaction>
    <physiologicalReaction direction="right-to-left" evidence="8">
        <dbReference type="Rhea" id="RHEA:19823"/>
    </physiologicalReaction>
</comment>